<comment type="caution">
    <text evidence="1">The sequence shown here is derived from an EMBL/GenBank/DDBJ whole genome shotgun (WGS) entry which is preliminary data.</text>
</comment>
<keyword evidence="2" id="KW-1185">Reference proteome</keyword>
<sequence>MLTYFFTDKNGIRCKIKNVLTVEISADVDVPANELVLTVPYDRKYRNVDMLEAYDGKSLVFVGQADEIVSIVRTDGAIVRLSARSLAGRLLDNEAEPVTYINPAAKFIFERHLKPFGIVGYDGDEHPFMGTIKIEKGMTEWQVLEKFCNGRYGKGPRITGAGFALMCGTYGGAEPIVFGRNGVGYTSLREYIKPCKVISQVKLRTEEYGGYKSVVGNGSAADRIKRVRYVNAFLDNNAVKTADRMIENGNRQSFEIMLECAECLCGVVGRRAVIDDSLLGKREGLVVKSIKYSLGKNGESTTVVLGKENGDVADELHN</sequence>
<dbReference type="RefSeq" id="WP_101028242.1">
    <property type="nucleotide sequence ID" value="NZ_CABMMZ010000013.1"/>
</dbReference>
<reference evidence="1" key="1">
    <citation type="journal article" date="2018" name="Environ. Microbiol.">
        <title>Sporulation capability and amylosome conservation among diverse human colonic and rumen isolates of the keystone starch-degrader Ruminococcus bromii.</title>
        <authorList>
            <person name="Mukhopadhya I."/>
            <person name="Morais S."/>
            <person name="Laverde-Gomez J."/>
            <person name="Sheridan P.O."/>
            <person name="Walker A.W."/>
            <person name="Kelly W."/>
            <person name="Klieve A.V."/>
            <person name="Ouwerkerk D."/>
            <person name="Duncan S.H."/>
            <person name="Louis P."/>
            <person name="Koropatkin N."/>
            <person name="Cockburn D."/>
            <person name="Kibler R."/>
            <person name="Cooper P.J."/>
            <person name="Sandoval C."/>
            <person name="Crost E."/>
            <person name="Juge N."/>
            <person name="Bayer E.A."/>
            <person name="Flint H.J."/>
        </authorList>
    </citation>
    <scope>NUCLEOTIDE SEQUENCE [LARGE SCALE GENOMIC DNA]</scope>
    <source>
        <strain evidence="1">ATCC 27255</strain>
    </source>
</reference>
<proteinExistence type="predicted"/>
<dbReference type="Proteomes" id="UP000233425">
    <property type="component" value="Unassembled WGS sequence"/>
</dbReference>
<dbReference type="EMBL" id="NNSR01000013">
    <property type="protein sequence ID" value="PKD32744.1"/>
    <property type="molecule type" value="Genomic_DNA"/>
</dbReference>
<protein>
    <submittedName>
        <fullName evidence="1">Mu-like prophage tail protein gpP</fullName>
    </submittedName>
</protein>
<dbReference type="Gene3D" id="3.55.50.10">
    <property type="entry name" value="Baseplate protein-like domains"/>
    <property type="match status" value="1"/>
</dbReference>
<evidence type="ECO:0000313" key="2">
    <source>
        <dbReference type="Proteomes" id="UP000233425"/>
    </source>
</evidence>
<dbReference type="SUPFAM" id="SSF69279">
    <property type="entry name" value="Phage tail proteins"/>
    <property type="match status" value="1"/>
</dbReference>
<name>A0A2N0V0I2_9FIRM</name>
<evidence type="ECO:0000313" key="1">
    <source>
        <dbReference type="EMBL" id="PKD32744.1"/>
    </source>
</evidence>
<accession>A0A2N0V0I2</accession>
<organism evidence="1 2">
    <name type="scientific">Ruminococcus bromii</name>
    <dbReference type="NCBI Taxonomy" id="40518"/>
    <lineage>
        <taxon>Bacteria</taxon>
        <taxon>Bacillati</taxon>
        <taxon>Bacillota</taxon>
        <taxon>Clostridia</taxon>
        <taxon>Eubacteriales</taxon>
        <taxon>Oscillospiraceae</taxon>
        <taxon>Ruminococcus</taxon>
    </lineage>
</organism>
<dbReference type="AlphaFoldDB" id="A0A2N0V0I2"/>
<gene>
    <name evidence="1" type="ORF">RBATCC27255_00058</name>
</gene>